<accession>A0AAJ0DPS8</accession>
<dbReference type="InterPro" id="IPR002921">
    <property type="entry name" value="Fungal_lipase-type"/>
</dbReference>
<comment type="similarity">
    <text evidence="1">Belongs to the AB hydrolase superfamily. Lipase family. Class 3 subfamily.</text>
</comment>
<evidence type="ECO:0000256" key="1">
    <source>
        <dbReference type="ARBA" id="ARBA00043996"/>
    </source>
</evidence>
<comment type="caution">
    <text evidence="6">The sequence shown here is derived from an EMBL/GenBank/DDBJ whole genome shotgun (WGS) entry which is preliminary data.</text>
</comment>
<name>A0AAJ0DPS8_9PEZI</name>
<gene>
    <name evidence="6" type="ORF">LTR09_004276</name>
</gene>
<dbReference type="EMBL" id="JAWDJX010000011">
    <property type="protein sequence ID" value="KAK3054547.1"/>
    <property type="molecule type" value="Genomic_DNA"/>
</dbReference>
<dbReference type="PANTHER" id="PTHR45856:SF11">
    <property type="entry name" value="FUNGAL LIPASE-LIKE DOMAIN-CONTAINING PROTEIN"/>
    <property type="match status" value="1"/>
</dbReference>
<proteinExistence type="inferred from homology"/>
<feature type="chain" id="PRO_5042605776" description="Fungal lipase-type domain-containing protein" evidence="4">
    <location>
        <begin position="21"/>
        <end position="348"/>
    </location>
</feature>
<dbReference type="Gene3D" id="3.40.50.1820">
    <property type="entry name" value="alpha/beta hydrolase"/>
    <property type="match status" value="1"/>
</dbReference>
<evidence type="ECO:0000313" key="6">
    <source>
        <dbReference type="EMBL" id="KAK3054547.1"/>
    </source>
</evidence>
<dbReference type="PANTHER" id="PTHR45856">
    <property type="entry name" value="ALPHA/BETA-HYDROLASES SUPERFAMILY PROTEIN"/>
    <property type="match status" value="1"/>
</dbReference>
<dbReference type="GO" id="GO:0006629">
    <property type="term" value="P:lipid metabolic process"/>
    <property type="evidence" value="ECO:0007669"/>
    <property type="project" value="InterPro"/>
</dbReference>
<dbReference type="Pfam" id="PF01764">
    <property type="entry name" value="Lipase_3"/>
    <property type="match status" value="1"/>
</dbReference>
<keyword evidence="7" id="KW-1185">Reference proteome</keyword>
<organism evidence="6 7">
    <name type="scientific">Extremus antarcticus</name>
    <dbReference type="NCBI Taxonomy" id="702011"/>
    <lineage>
        <taxon>Eukaryota</taxon>
        <taxon>Fungi</taxon>
        <taxon>Dikarya</taxon>
        <taxon>Ascomycota</taxon>
        <taxon>Pezizomycotina</taxon>
        <taxon>Dothideomycetes</taxon>
        <taxon>Dothideomycetidae</taxon>
        <taxon>Mycosphaerellales</taxon>
        <taxon>Extremaceae</taxon>
        <taxon>Extremus</taxon>
    </lineage>
</organism>
<evidence type="ECO:0000256" key="2">
    <source>
        <dbReference type="ARBA" id="ARBA00047591"/>
    </source>
</evidence>
<dbReference type="AlphaFoldDB" id="A0AAJ0DPS8"/>
<feature type="domain" description="Fungal lipase-type" evidence="5">
    <location>
        <begin position="96"/>
        <end position="229"/>
    </location>
</feature>
<reference evidence="6" key="1">
    <citation type="submission" date="2023-04" db="EMBL/GenBank/DDBJ databases">
        <title>Black Yeasts Isolated from many extreme environments.</title>
        <authorList>
            <person name="Coleine C."/>
            <person name="Stajich J.E."/>
            <person name="Selbmann L."/>
        </authorList>
    </citation>
    <scope>NUCLEOTIDE SEQUENCE</scope>
    <source>
        <strain evidence="6">CCFEE 5312</strain>
    </source>
</reference>
<sequence>MLLSFLLFLHVIFIIPPCGATVNSALLATLERVSGYAAAAYCRTNYRSGADLPATFPPNTFDQDGFCEIVHSFLNVNEHDTSGLIMLDHTNEAIIITFRGTISHTDWNTNLEGLQYDASDICGEGCIAHSGFLASWESVADNVKSNWTSVLQQYPQYDTIITGHSLGGTLAHICAASLKKMRPNATMSLYTYASPRVGNLIFANSINEGFGNNNHRVTHLNDPVPRLLGRLFGFDHTSPEYHITSPHIRKALSANKKTLAKPANLVVAADDILVLPGPENEAGSLRYSCTNIEMHDEYFIHIAACAVDSKTSLLSRFAIDICHILLLCCNSGLKFGTMWDPVSNGGHP</sequence>
<evidence type="ECO:0000256" key="3">
    <source>
        <dbReference type="ARBA" id="ARBA00048461"/>
    </source>
</evidence>
<evidence type="ECO:0000256" key="4">
    <source>
        <dbReference type="SAM" id="SignalP"/>
    </source>
</evidence>
<dbReference type="SUPFAM" id="SSF53474">
    <property type="entry name" value="alpha/beta-Hydrolases"/>
    <property type="match status" value="1"/>
</dbReference>
<dbReference type="Proteomes" id="UP001271007">
    <property type="component" value="Unassembled WGS sequence"/>
</dbReference>
<dbReference type="InterPro" id="IPR051218">
    <property type="entry name" value="Sec_MonoDiacylglyc_Lipase"/>
</dbReference>
<evidence type="ECO:0000313" key="7">
    <source>
        <dbReference type="Proteomes" id="UP001271007"/>
    </source>
</evidence>
<dbReference type="InterPro" id="IPR029058">
    <property type="entry name" value="AB_hydrolase_fold"/>
</dbReference>
<protein>
    <recommendedName>
        <fullName evidence="5">Fungal lipase-type domain-containing protein</fullName>
    </recommendedName>
</protein>
<comment type="catalytic activity">
    <reaction evidence="2">
        <text>a diacylglycerol + H2O = a monoacylglycerol + a fatty acid + H(+)</text>
        <dbReference type="Rhea" id="RHEA:32731"/>
        <dbReference type="ChEBI" id="CHEBI:15377"/>
        <dbReference type="ChEBI" id="CHEBI:15378"/>
        <dbReference type="ChEBI" id="CHEBI:17408"/>
        <dbReference type="ChEBI" id="CHEBI:18035"/>
        <dbReference type="ChEBI" id="CHEBI:28868"/>
    </reaction>
</comment>
<comment type="catalytic activity">
    <reaction evidence="3">
        <text>a monoacylglycerol + H2O = glycerol + a fatty acid + H(+)</text>
        <dbReference type="Rhea" id="RHEA:15245"/>
        <dbReference type="ChEBI" id="CHEBI:15377"/>
        <dbReference type="ChEBI" id="CHEBI:15378"/>
        <dbReference type="ChEBI" id="CHEBI:17408"/>
        <dbReference type="ChEBI" id="CHEBI:17754"/>
        <dbReference type="ChEBI" id="CHEBI:28868"/>
    </reaction>
</comment>
<feature type="signal peptide" evidence="4">
    <location>
        <begin position="1"/>
        <end position="20"/>
    </location>
</feature>
<dbReference type="CDD" id="cd00519">
    <property type="entry name" value="Lipase_3"/>
    <property type="match status" value="1"/>
</dbReference>
<evidence type="ECO:0000259" key="5">
    <source>
        <dbReference type="Pfam" id="PF01764"/>
    </source>
</evidence>
<keyword evidence="4" id="KW-0732">Signal</keyword>